<dbReference type="EC" id="2.8.1.4" evidence="13 18"/>
<comment type="pathway">
    <text evidence="18">Cofactor biosynthesis; thiamine diphosphate biosynthesis.</text>
</comment>
<sequence length="397" mass="43859">MFDRIIIHYSEIGIKGKNRSFFENQLVRRIKQALGEQARVHKRYGRIVCVPEPDADAARISDALRRVPGIAHFSMGCAAEKDLEAIREKAVGMLSEMDFTSFGVKSRRSDKSFPVNSNEINRQVGSSIVLGLDKKVNLTDPDLWLHIELTHDEALLYSTKISGPGGLPVGTSGKAVVSLSGGIDSPVAAWMMMKRGCELVFGHIRNETQFAGGAVGKIENLVATLSRSQRRSKLYIFPFGDIQRHIIAFVPAKERMIIYRRCMMRLLNMLAEKEKAGAIVTGDSLGQVASQTMDNMLCIQAASKRPVLAPLVGLNKEEIITIAERVGTFEDSIQPYPDCCSFMIAPHPDTRARLPDIERFEAAMPQLDELLQACLDGAELRIIDAETPDGAESETKT</sequence>
<comment type="similarity">
    <text evidence="12 18">Belongs to the ThiI family.</text>
</comment>
<dbReference type="SUPFAM" id="SSF52402">
    <property type="entry name" value="Adenine nucleotide alpha hydrolases-like"/>
    <property type="match status" value="1"/>
</dbReference>
<feature type="binding site" evidence="18">
    <location>
        <position position="282"/>
    </location>
    <ligand>
        <name>ATP</name>
        <dbReference type="ChEBI" id="CHEBI:30616"/>
    </ligand>
</feature>
<accession>A0A1X0Y3N8</accession>
<dbReference type="InterPro" id="IPR049961">
    <property type="entry name" value="ThiI_N"/>
</dbReference>
<dbReference type="InterPro" id="IPR003720">
    <property type="entry name" value="tRNA_STrfase"/>
</dbReference>
<dbReference type="Gene3D" id="3.40.50.620">
    <property type="entry name" value="HUPs"/>
    <property type="match status" value="1"/>
</dbReference>
<dbReference type="CDD" id="cd01712">
    <property type="entry name" value="PPase_ThiI"/>
    <property type="match status" value="1"/>
</dbReference>
<dbReference type="GO" id="GO:0005524">
    <property type="term" value="F:ATP binding"/>
    <property type="evidence" value="ECO:0007669"/>
    <property type="project" value="UniProtKB-UniRule"/>
</dbReference>
<comment type="catalytic activity">
    <reaction evidence="9 18">
        <text>[ThiI sulfur-carrier protein]-S-sulfanyl-L-cysteine + a uridine in tRNA + 2 reduced [2Fe-2S]-[ferredoxin] + ATP + H(+) = [ThiI sulfur-carrier protein]-L-cysteine + a 4-thiouridine in tRNA + 2 oxidized [2Fe-2S]-[ferredoxin] + AMP + diphosphate</text>
        <dbReference type="Rhea" id="RHEA:24176"/>
        <dbReference type="Rhea" id="RHEA-COMP:10000"/>
        <dbReference type="Rhea" id="RHEA-COMP:10001"/>
        <dbReference type="Rhea" id="RHEA-COMP:13337"/>
        <dbReference type="Rhea" id="RHEA-COMP:13338"/>
        <dbReference type="Rhea" id="RHEA-COMP:13339"/>
        <dbReference type="Rhea" id="RHEA-COMP:13340"/>
        <dbReference type="ChEBI" id="CHEBI:15378"/>
        <dbReference type="ChEBI" id="CHEBI:29950"/>
        <dbReference type="ChEBI" id="CHEBI:30616"/>
        <dbReference type="ChEBI" id="CHEBI:33019"/>
        <dbReference type="ChEBI" id="CHEBI:33737"/>
        <dbReference type="ChEBI" id="CHEBI:33738"/>
        <dbReference type="ChEBI" id="CHEBI:61963"/>
        <dbReference type="ChEBI" id="CHEBI:65315"/>
        <dbReference type="ChEBI" id="CHEBI:136798"/>
        <dbReference type="ChEBI" id="CHEBI:456215"/>
        <dbReference type="EC" id="2.8.1.4"/>
    </reaction>
</comment>
<dbReference type="Proteomes" id="UP000193136">
    <property type="component" value="Unassembled WGS sequence"/>
</dbReference>
<dbReference type="GO" id="GO:0005829">
    <property type="term" value="C:cytosol"/>
    <property type="evidence" value="ECO:0007669"/>
    <property type="project" value="TreeGrafter"/>
</dbReference>
<reference evidence="20 21" key="1">
    <citation type="submission" date="2017-03" db="EMBL/GenBank/DDBJ databases">
        <title>Genome sequence of Geothermobacter sp. EPR-M, Deep-Sea Iron Reducer.</title>
        <authorList>
            <person name="Tully B."/>
            <person name="Savalia P."/>
            <person name="Abuyen K."/>
            <person name="Baughan C."/>
            <person name="Romero E."/>
            <person name="Ronkowski C."/>
            <person name="Torres B."/>
            <person name="Tremblay J."/>
            <person name="Trujillo A."/>
            <person name="Tyler M."/>
            <person name="Perez-Rodriguez I."/>
            <person name="Amend J."/>
        </authorList>
    </citation>
    <scope>NUCLEOTIDE SEQUENCE [LARGE SCALE GENOMIC DNA]</scope>
    <source>
        <strain evidence="20 21">EPR-M</strain>
    </source>
</reference>
<dbReference type="HAMAP" id="MF_00021">
    <property type="entry name" value="ThiI"/>
    <property type="match status" value="1"/>
</dbReference>
<dbReference type="NCBIfam" id="TIGR00342">
    <property type="entry name" value="tRNA uracil 4-sulfurtransferase ThiI"/>
    <property type="match status" value="1"/>
</dbReference>
<dbReference type="STRING" id="1969733.B5V00_08860"/>
<dbReference type="GO" id="GO:0009229">
    <property type="term" value="P:thiamine diphosphate biosynthetic process"/>
    <property type="evidence" value="ECO:0007669"/>
    <property type="project" value="UniProtKB-UniRule"/>
</dbReference>
<dbReference type="AlphaFoldDB" id="A0A1X0Y3N8"/>
<evidence type="ECO:0000256" key="14">
    <source>
        <dbReference type="ARBA" id="ARBA00071867"/>
    </source>
</evidence>
<evidence type="ECO:0000256" key="6">
    <source>
        <dbReference type="ARBA" id="ARBA00022840"/>
    </source>
</evidence>
<dbReference type="OrthoDB" id="9773948at2"/>
<evidence type="ECO:0000256" key="4">
    <source>
        <dbReference type="ARBA" id="ARBA00022679"/>
    </source>
</evidence>
<comment type="caution">
    <text evidence="18">Lacks conserved residue(s) required for the propagation of feature annotation.</text>
</comment>
<evidence type="ECO:0000256" key="13">
    <source>
        <dbReference type="ARBA" id="ARBA00066827"/>
    </source>
</evidence>
<comment type="caution">
    <text evidence="20">The sequence shown here is derived from an EMBL/GenBank/DDBJ whole genome shotgun (WGS) entry which is preliminary data.</text>
</comment>
<gene>
    <name evidence="18" type="primary">thiI</name>
    <name evidence="20" type="ORF">B5V00_08860</name>
</gene>
<evidence type="ECO:0000256" key="8">
    <source>
        <dbReference type="ARBA" id="ARBA00022977"/>
    </source>
</evidence>
<dbReference type="CDD" id="cd11716">
    <property type="entry name" value="THUMP_ThiI"/>
    <property type="match status" value="1"/>
</dbReference>
<evidence type="ECO:0000256" key="17">
    <source>
        <dbReference type="ARBA" id="ARBA00080570"/>
    </source>
</evidence>
<comment type="subcellular location">
    <subcellularLocation>
        <location evidence="1 18">Cytoplasm</location>
    </subcellularLocation>
</comment>
<dbReference type="GO" id="GO:0052837">
    <property type="term" value="P:thiazole biosynthetic process"/>
    <property type="evidence" value="ECO:0007669"/>
    <property type="project" value="TreeGrafter"/>
</dbReference>
<evidence type="ECO:0000256" key="7">
    <source>
        <dbReference type="ARBA" id="ARBA00022884"/>
    </source>
</evidence>
<evidence type="ECO:0000256" key="1">
    <source>
        <dbReference type="ARBA" id="ARBA00004496"/>
    </source>
</evidence>
<feature type="domain" description="THUMP" evidence="19">
    <location>
        <begin position="58"/>
        <end position="160"/>
    </location>
</feature>
<evidence type="ECO:0000256" key="16">
    <source>
        <dbReference type="ARBA" id="ARBA00077849"/>
    </source>
</evidence>
<keyword evidence="2 18" id="KW-0963">Cytoplasm</keyword>
<evidence type="ECO:0000313" key="21">
    <source>
        <dbReference type="Proteomes" id="UP000193136"/>
    </source>
</evidence>
<dbReference type="PANTHER" id="PTHR43209:SF1">
    <property type="entry name" value="TRNA SULFURTRANSFERASE"/>
    <property type="match status" value="1"/>
</dbReference>
<keyword evidence="6 18" id="KW-0067">ATP-binding</keyword>
<dbReference type="GO" id="GO:0140741">
    <property type="term" value="F:tRNA-uracil-4 sulfurtransferase activity"/>
    <property type="evidence" value="ECO:0007669"/>
    <property type="project" value="UniProtKB-EC"/>
</dbReference>
<dbReference type="GO" id="GO:0004810">
    <property type="term" value="F:CCA tRNA nucleotidyltransferase activity"/>
    <property type="evidence" value="ECO:0007669"/>
    <property type="project" value="InterPro"/>
</dbReference>
<dbReference type="FunFam" id="3.40.50.620:FF:000053">
    <property type="entry name" value="Probable tRNA sulfurtransferase"/>
    <property type="match status" value="1"/>
</dbReference>
<dbReference type="PANTHER" id="PTHR43209">
    <property type="entry name" value="TRNA SULFURTRANSFERASE"/>
    <property type="match status" value="1"/>
</dbReference>
<dbReference type="GO" id="GO:0000049">
    <property type="term" value="F:tRNA binding"/>
    <property type="evidence" value="ECO:0007669"/>
    <property type="project" value="UniProtKB-UniRule"/>
</dbReference>
<dbReference type="Pfam" id="PF02568">
    <property type="entry name" value="ThiI"/>
    <property type="match status" value="1"/>
</dbReference>
<dbReference type="InterPro" id="IPR054173">
    <property type="entry name" value="ThiI_fer"/>
</dbReference>
<proteinExistence type="inferred from homology"/>
<evidence type="ECO:0000313" key="20">
    <source>
        <dbReference type="EMBL" id="ORJ59776.1"/>
    </source>
</evidence>
<evidence type="ECO:0000259" key="19">
    <source>
        <dbReference type="PROSITE" id="PS51165"/>
    </source>
</evidence>
<keyword evidence="5 18" id="KW-0547">Nucleotide-binding</keyword>
<evidence type="ECO:0000256" key="12">
    <source>
        <dbReference type="ARBA" id="ARBA00061472"/>
    </source>
</evidence>
<evidence type="ECO:0000256" key="15">
    <source>
        <dbReference type="ARBA" id="ARBA00075337"/>
    </source>
</evidence>
<dbReference type="SUPFAM" id="SSF143437">
    <property type="entry name" value="THUMP domain-like"/>
    <property type="match status" value="1"/>
</dbReference>
<feature type="binding site" evidence="18">
    <location>
        <position position="260"/>
    </location>
    <ligand>
        <name>ATP</name>
        <dbReference type="ChEBI" id="CHEBI:30616"/>
    </ligand>
</feature>
<dbReference type="GO" id="GO:0002937">
    <property type="term" value="P:tRNA 4-thiouridine biosynthesis"/>
    <property type="evidence" value="ECO:0007669"/>
    <property type="project" value="TreeGrafter"/>
</dbReference>
<name>A0A1X0Y3N8_9BACT</name>
<feature type="binding site" evidence="18">
    <location>
        <position position="291"/>
    </location>
    <ligand>
        <name>ATP</name>
        <dbReference type="ChEBI" id="CHEBI:30616"/>
    </ligand>
</feature>
<evidence type="ECO:0000256" key="11">
    <source>
        <dbReference type="ARBA" id="ARBA00058382"/>
    </source>
</evidence>
<evidence type="ECO:0000256" key="10">
    <source>
        <dbReference type="ARBA" id="ARBA00052330"/>
    </source>
</evidence>
<evidence type="ECO:0000256" key="3">
    <source>
        <dbReference type="ARBA" id="ARBA00022555"/>
    </source>
</evidence>
<comment type="catalytic activity">
    <reaction evidence="10 18">
        <text>[ThiS sulfur-carrier protein]-C-terminal Gly-Gly-AMP + S-sulfanyl-L-cysteinyl-[cysteine desulfurase] + AH2 = [ThiS sulfur-carrier protein]-C-terminal-Gly-aminoethanethioate + L-cysteinyl-[cysteine desulfurase] + A + AMP + 2 H(+)</text>
        <dbReference type="Rhea" id="RHEA:43340"/>
        <dbReference type="Rhea" id="RHEA-COMP:12157"/>
        <dbReference type="Rhea" id="RHEA-COMP:12158"/>
        <dbReference type="Rhea" id="RHEA-COMP:12910"/>
        <dbReference type="Rhea" id="RHEA-COMP:19908"/>
        <dbReference type="ChEBI" id="CHEBI:13193"/>
        <dbReference type="ChEBI" id="CHEBI:15378"/>
        <dbReference type="ChEBI" id="CHEBI:17499"/>
        <dbReference type="ChEBI" id="CHEBI:29950"/>
        <dbReference type="ChEBI" id="CHEBI:61963"/>
        <dbReference type="ChEBI" id="CHEBI:90618"/>
        <dbReference type="ChEBI" id="CHEBI:232372"/>
        <dbReference type="ChEBI" id="CHEBI:456215"/>
    </reaction>
</comment>
<keyword evidence="3 18" id="KW-0820">tRNA-binding</keyword>
<dbReference type="InterPro" id="IPR049962">
    <property type="entry name" value="THUMP_ThiI"/>
</dbReference>
<dbReference type="Pfam" id="PF02926">
    <property type="entry name" value="THUMP"/>
    <property type="match status" value="1"/>
</dbReference>
<dbReference type="InterPro" id="IPR014729">
    <property type="entry name" value="Rossmann-like_a/b/a_fold"/>
</dbReference>
<evidence type="ECO:0000256" key="2">
    <source>
        <dbReference type="ARBA" id="ARBA00022490"/>
    </source>
</evidence>
<keyword evidence="8 18" id="KW-0784">Thiamine biosynthesis</keyword>
<dbReference type="Gene3D" id="3.30.2130.30">
    <property type="match status" value="1"/>
</dbReference>
<dbReference type="SMART" id="SM00981">
    <property type="entry name" value="THUMP"/>
    <property type="match status" value="1"/>
</dbReference>
<keyword evidence="7 18" id="KW-0694">RNA-binding</keyword>
<evidence type="ECO:0000256" key="9">
    <source>
        <dbReference type="ARBA" id="ARBA00050570"/>
    </source>
</evidence>
<dbReference type="InterPro" id="IPR020536">
    <property type="entry name" value="ThiI_AANH"/>
</dbReference>
<dbReference type="EMBL" id="NAAD01000010">
    <property type="protein sequence ID" value="ORJ59776.1"/>
    <property type="molecule type" value="Genomic_DNA"/>
</dbReference>
<keyword evidence="21" id="KW-1185">Reference proteome</keyword>
<dbReference type="PROSITE" id="PS51165">
    <property type="entry name" value="THUMP"/>
    <property type="match status" value="1"/>
</dbReference>
<evidence type="ECO:0000256" key="5">
    <source>
        <dbReference type="ARBA" id="ARBA00022741"/>
    </source>
</evidence>
<dbReference type="InterPro" id="IPR050102">
    <property type="entry name" value="tRNA_sulfurtransferase_ThiI"/>
</dbReference>
<organism evidence="20 21">
    <name type="scientific">Geothermobacter hydrogeniphilus</name>
    <dbReference type="NCBI Taxonomy" id="1969733"/>
    <lineage>
        <taxon>Bacteria</taxon>
        <taxon>Pseudomonadati</taxon>
        <taxon>Thermodesulfobacteriota</taxon>
        <taxon>Desulfuromonadia</taxon>
        <taxon>Desulfuromonadales</taxon>
        <taxon>Geothermobacteraceae</taxon>
        <taxon>Geothermobacter</taxon>
    </lineage>
</organism>
<dbReference type="Pfam" id="PF22025">
    <property type="entry name" value="ThiI_fer"/>
    <property type="match status" value="1"/>
</dbReference>
<keyword evidence="4 18" id="KW-0808">Transferase</keyword>
<protein>
    <recommendedName>
        <fullName evidence="14 18">Probable tRNA sulfurtransferase</fullName>
        <ecNumber evidence="13 18">2.8.1.4</ecNumber>
    </recommendedName>
    <alternativeName>
        <fullName evidence="15 18">Sulfur carrier protein ThiS sulfurtransferase</fullName>
    </alternativeName>
    <alternativeName>
        <fullName evidence="16 18">Thiamine biosynthesis protein ThiI</fullName>
    </alternativeName>
    <alternativeName>
        <fullName evidence="17 18">tRNA 4-thiouridine synthase</fullName>
    </alternativeName>
</protein>
<dbReference type="GO" id="GO:0009228">
    <property type="term" value="P:thiamine biosynthetic process"/>
    <property type="evidence" value="ECO:0007669"/>
    <property type="project" value="UniProtKB-KW"/>
</dbReference>
<dbReference type="UniPathway" id="UPA00060"/>
<evidence type="ECO:0000256" key="18">
    <source>
        <dbReference type="HAMAP-Rule" id="MF_00021"/>
    </source>
</evidence>
<comment type="function">
    <text evidence="11 18">Catalyzes the ATP-dependent transfer of a sulfur to tRNA to produce 4-thiouridine in position 8 of tRNAs, which functions as a near-UV photosensor. Also catalyzes the transfer of sulfur to the sulfur carrier protein ThiS, forming ThiS-thiocarboxylate. This is a step in the synthesis of thiazole, in the thiamine biosynthesis pathway. The sulfur is donated as persulfide by IscS.</text>
</comment>
<dbReference type="InterPro" id="IPR004114">
    <property type="entry name" value="THUMP_dom"/>
</dbReference>
<dbReference type="RefSeq" id="WP_085010426.1">
    <property type="nucleotide sequence ID" value="NZ_NAAD01000010.1"/>
</dbReference>